<keyword evidence="4" id="KW-0472">Membrane</keyword>
<evidence type="ECO:0000256" key="6">
    <source>
        <dbReference type="SAM" id="MobiDB-lite"/>
    </source>
</evidence>
<dbReference type="RefSeq" id="WP_253967136.1">
    <property type="nucleotide sequence ID" value="NZ_JAMFTH010000001.1"/>
</dbReference>
<evidence type="ECO:0000313" key="8">
    <source>
        <dbReference type="Proteomes" id="UP001139319"/>
    </source>
</evidence>
<evidence type="ECO:0000256" key="1">
    <source>
        <dbReference type="ARBA" id="ARBA00004442"/>
    </source>
</evidence>
<evidence type="ECO:0000256" key="3">
    <source>
        <dbReference type="ARBA" id="ARBA00022729"/>
    </source>
</evidence>
<feature type="compositionally biased region" description="Basic and acidic residues" evidence="6">
    <location>
        <begin position="138"/>
        <end position="153"/>
    </location>
</feature>
<keyword evidence="3" id="KW-0732">Signal</keyword>
<dbReference type="GO" id="GO:0009279">
    <property type="term" value="C:cell outer membrane"/>
    <property type="evidence" value="ECO:0007669"/>
    <property type="project" value="UniProtKB-SubCell"/>
</dbReference>
<dbReference type="InterPro" id="IPR010583">
    <property type="entry name" value="MipA"/>
</dbReference>
<evidence type="ECO:0000256" key="5">
    <source>
        <dbReference type="ARBA" id="ARBA00023237"/>
    </source>
</evidence>
<evidence type="ECO:0000256" key="2">
    <source>
        <dbReference type="ARBA" id="ARBA00005722"/>
    </source>
</evidence>
<dbReference type="GO" id="GO:0009252">
    <property type="term" value="P:peptidoglycan biosynthetic process"/>
    <property type="evidence" value="ECO:0007669"/>
    <property type="project" value="TreeGrafter"/>
</dbReference>
<keyword evidence="5" id="KW-0998">Cell outer membrane</keyword>
<sequence length="324" mass="35399">MLTLLWALQAAGAEEAYCEQNPDDCMAVGSWQFSVGLGLGVRTNPLYDGDDIPLVLLPEISYYGERFFLDTTSLGFTLVETPAHMLNAVATLGLEQMYFNDLSLGNFVLEGTGGGFNVGGLVSSGSLGNGAENLDMNVPRDETITPNTTDKDGPNEFFHKTMNSPPAPVGDAVTLNDIGKRRMAVLGGLEYAYYRGRTAFSVQLLQDVSGVHKGQEVRAGVDYRLALERNRFTFAGGAVWQSDQFVDYYYGLDESDVGENSSLYYRGEASVTPFVRLDWIRPITPQWTFQATVHNKWLGGGITESPMVDKGTSATVFVGGVYHF</sequence>
<dbReference type="EMBL" id="JAMFTH010000001">
    <property type="protein sequence ID" value="MCP8898869.1"/>
    <property type="molecule type" value="Genomic_DNA"/>
</dbReference>
<accession>A0A9X2HXK0</accession>
<comment type="subcellular location">
    <subcellularLocation>
        <location evidence="1">Cell outer membrane</location>
    </subcellularLocation>
</comment>
<evidence type="ECO:0000313" key="7">
    <source>
        <dbReference type="EMBL" id="MCP8898869.1"/>
    </source>
</evidence>
<reference evidence="7" key="1">
    <citation type="submission" date="2022-05" db="EMBL/GenBank/DDBJ databases">
        <authorList>
            <person name="Sun H.-N."/>
        </authorList>
    </citation>
    <scope>NUCLEOTIDE SEQUENCE</scope>
    <source>
        <strain evidence="7">HB14</strain>
    </source>
</reference>
<keyword evidence="8" id="KW-1185">Reference proteome</keyword>
<name>A0A9X2HXK0_9GAMM</name>
<proteinExistence type="inferred from homology"/>
<evidence type="ECO:0000256" key="4">
    <source>
        <dbReference type="ARBA" id="ARBA00023136"/>
    </source>
</evidence>
<dbReference type="PANTHER" id="PTHR38776">
    <property type="entry name" value="MLTA-INTERACTING PROTEIN-RELATED"/>
    <property type="match status" value="1"/>
</dbReference>
<comment type="similarity">
    <text evidence="2">Belongs to the MipA/OmpV family.</text>
</comment>
<feature type="region of interest" description="Disordered" evidence="6">
    <location>
        <begin position="132"/>
        <end position="153"/>
    </location>
</feature>
<dbReference type="AlphaFoldDB" id="A0A9X2HXK0"/>
<organism evidence="7 8">
    <name type="scientific">Gilvimarinus xylanilyticus</name>
    <dbReference type="NCBI Taxonomy" id="2944139"/>
    <lineage>
        <taxon>Bacteria</taxon>
        <taxon>Pseudomonadati</taxon>
        <taxon>Pseudomonadota</taxon>
        <taxon>Gammaproteobacteria</taxon>
        <taxon>Cellvibrionales</taxon>
        <taxon>Cellvibrionaceae</taxon>
        <taxon>Gilvimarinus</taxon>
    </lineage>
</organism>
<reference evidence="7" key="2">
    <citation type="submission" date="2023-01" db="EMBL/GenBank/DDBJ databases">
        <title>Gilvimarinus xylanilyticus HB14 isolated from Caulerpa lentillifera aquaculture base in Hainan, China.</title>
        <authorList>
            <person name="Zhang Y.-J."/>
        </authorList>
    </citation>
    <scope>NUCLEOTIDE SEQUENCE</scope>
    <source>
        <strain evidence="7">HB14</strain>
    </source>
</reference>
<dbReference type="PANTHER" id="PTHR38776:SF1">
    <property type="entry name" value="MLTA-INTERACTING PROTEIN-RELATED"/>
    <property type="match status" value="1"/>
</dbReference>
<protein>
    <submittedName>
        <fullName evidence="7">MipA/OmpV family protein</fullName>
    </submittedName>
</protein>
<gene>
    <name evidence="7" type="ORF">M6D89_06095</name>
</gene>
<dbReference type="Pfam" id="PF06629">
    <property type="entry name" value="MipA"/>
    <property type="match status" value="1"/>
</dbReference>
<dbReference type="Proteomes" id="UP001139319">
    <property type="component" value="Unassembled WGS sequence"/>
</dbReference>
<comment type="caution">
    <text evidence="7">The sequence shown here is derived from an EMBL/GenBank/DDBJ whole genome shotgun (WGS) entry which is preliminary data.</text>
</comment>